<gene>
    <name evidence="1" type="ORF">FE247_08240</name>
</gene>
<comment type="caution">
    <text evidence="1">The sequence shown here is derived from an EMBL/GenBank/DDBJ whole genome shotgun (WGS) entry which is preliminary data.</text>
</comment>
<name>A0ABY2V728_9BACT</name>
<reference evidence="1 2" key="1">
    <citation type="submission" date="2019-05" db="EMBL/GenBank/DDBJ databases">
        <title>Arcobacter cibarius and Arcobacter thereius providing challenges in identification an antibiotic susceptibility and Quinolone resistance.</title>
        <authorList>
            <person name="Busch A."/>
            <person name="Hanel I."/>
            <person name="Hotzel H."/>
            <person name="Tomaso H."/>
        </authorList>
    </citation>
    <scope>NUCLEOTIDE SEQUENCE [LARGE SCALE GENOMIC DNA]</scope>
    <source>
        <strain evidence="1 2">16CS0831-2</strain>
    </source>
</reference>
<evidence type="ECO:0008006" key="3">
    <source>
        <dbReference type="Google" id="ProtNLM"/>
    </source>
</evidence>
<evidence type="ECO:0000313" key="1">
    <source>
        <dbReference type="EMBL" id="TLS97589.1"/>
    </source>
</evidence>
<proteinExistence type="predicted"/>
<dbReference type="InterPro" id="IPR009609">
    <property type="entry name" value="Phosphonate_metab_PhnG"/>
</dbReference>
<evidence type="ECO:0000313" key="2">
    <source>
        <dbReference type="Proteomes" id="UP000305417"/>
    </source>
</evidence>
<dbReference type="Proteomes" id="UP000305417">
    <property type="component" value="Unassembled WGS sequence"/>
</dbReference>
<organism evidence="1 2">
    <name type="scientific">Aliarcobacter cibarius</name>
    <dbReference type="NCBI Taxonomy" id="255507"/>
    <lineage>
        <taxon>Bacteria</taxon>
        <taxon>Pseudomonadati</taxon>
        <taxon>Campylobacterota</taxon>
        <taxon>Epsilonproteobacteria</taxon>
        <taxon>Campylobacterales</taxon>
        <taxon>Arcobacteraceae</taxon>
        <taxon>Aliarcobacter</taxon>
    </lineage>
</organism>
<dbReference type="RefSeq" id="WP_138108951.1">
    <property type="nucleotide sequence ID" value="NZ_VBUC01000020.1"/>
</dbReference>
<dbReference type="Pfam" id="PF06754">
    <property type="entry name" value="PhnG"/>
    <property type="match status" value="1"/>
</dbReference>
<sequence length="139" mass="15855">MKREELNYILQHSNIEVLKKLYEDIDRKFGISVISKPSSQTILVPIKDPISGGGFYAGEVLVTSTIVEINKNKGWSMIQDDYKDLSLYVACCDAVFDTNEFNSEIIKLCQETKLELENKEKIVNKKVNSTRVNFDLMQG</sequence>
<dbReference type="EMBL" id="VBUC01000020">
    <property type="protein sequence ID" value="TLS97589.1"/>
    <property type="molecule type" value="Genomic_DNA"/>
</dbReference>
<accession>A0ABY2V728</accession>
<keyword evidence="2" id="KW-1185">Reference proteome</keyword>
<protein>
    <recommendedName>
        <fullName evidence="3">Phosphonate C-P lyase system protein PhnG</fullName>
    </recommendedName>
</protein>